<evidence type="ECO:0008006" key="5">
    <source>
        <dbReference type="Google" id="ProtNLM"/>
    </source>
</evidence>
<reference evidence="3" key="1">
    <citation type="journal article" date="2014" name="Int. J. Syst. Evol. Microbiol.">
        <title>Complete genome sequence of Corynebacterium casei LMG S-19264T (=DSM 44701T), isolated from a smear-ripened cheese.</title>
        <authorList>
            <consortium name="US DOE Joint Genome Institute (JGI-PGF)"/>
            <person name="Walter F."/>
            <person name="Albersmeier A."/>
            <person name="Kalinowski J."/>
            <person name="Ruckert C."/>
        </authorList>
    </citation>
    <scope>NUCLEOTIDE SEQUENCE</scope>
    <source>
        <strain evidence="3">CGMCC 1.15425</strain>
    </source>
</reference>
<keyword evidence="1" id="KW-1134">Transmembrane beta strand</keyword>
<dbReference type="InterPro" id="IPR010917">
    <property type="entry name" value="TonB_rcpt_CS"/>
</dbReference>
<keyword evidence="1" id="KW-0998">Cell outer membrane</keyword>
<comment type="similarity">
    <text evidence="1">Belongs to the TonB-dependent receptor family.</text>
</comment>
<dbReference type="PROSITE" id="PS01156">
    <property type="entry name" value="TONB_DEPENDENT_REC_2"/>
    <property type="match status" value="1"/>
</dbReference>
<gene>
    <name evidence="3" type="ORF">GCM10011403_20090</name>
</gene>
<dbReference type="AlphaFoldDB" id="A0A916QK61"/>
<evidence type="ECO:0000313" key="4">
    <source>
        <dbReference type="Proteomes" id="UP000627715"/>
    </source>
</evidence>
<evidence type="ECO:0000256" key="2">
    <source>
        <dbReference type="PROSITE-ProRule" id="PRU10144"/>
    </source>
</evidence>
<dbReference type="EMBL" id="BMIY01000008">
    <property type="protein sequence ID" value="GFZ77035.1"/>
    <property type="molecule type" value="Genomic_DNA"/>
</dbReference>
<comment type="caution">
    <text evidence="3">The sequence shown here is derived from an EMBL/GenBank/DDBJ whole genome shotgun (WGS) entry which is preliminary data.</text>
</comment>
<keyword evidence="4" id="KW-1185">Reference proteome</keyword>
<keyword evidence="1" id="KW-0812">Transmembrane</keyword>
<feature type="short sequence motif" description="TonB C-terminal box" evidence="2">
    <location>
        <begin position="24"/>
        <end position="41"/>
    </location>
</feature>
<accession>A0A916QK61</accession>
<organism evidence="3 4">
    <name type="scientific">Pseudohongiella nitratireducens</name>
    <dbReference type="NCBI Taxonomy" id="1768907"/>
    <lineage>
        <taxon>Bacteria</taxon>
        <taxon>Pseudomonadati</taxon>
        <taxon>Pseudomonadota</taxon>
        <taxon>Gammaproteobacteria</taxon>
        <taxon>Pseudomonadales</taxon>
        <taxon>Pseudohongiellaceae</taxon>
        <taxon>Pseudohongiella</taxon>
    </lineage>
</organism>
<keyword evidence="1" id="KW-0813">Transport</keyword>
<dbReference type="GO" id="GO:0009279">
    <property type="term" value="C:cell outer membrane"/>
    <property type="evidence" value="ECO:0007669"/>
    <property type="project" value="UniProtKB-SubCell"/>
</dbReference>
<sequence length="41" mass="4596">MGIENLFNEAYMPARAQAFTYNGYNTMALGRTLKAGFTVDF</sequence>
<keyword evidence="1" id="KW-0472">Membrane</keyword>
<reference evidence="3" key="2">
    <citation type="submission" date="2020-09" db="EMBL/GenBank/DDBJ databases">
        <authorList>
            <person name="Sun Q."/>
            <person name="Zhou Y."/>
        </authorList>
    </citation>
    <scope>NUCLEOTIDE SEQUENCE</scope>
    <source>
        <strain evidence="3">CGMCC 1.15425</strain>
    </source>
</reference>
<name>A0A916QK61_9GAMM</name>
<dbReference type="RefSeq" id="WP_267890003.1">
    <property type="nucleotide sequence ID" value="NZ_BMIY01000008.1"/>
</dbReference>
<dbReference type="InterPro" id="IPR039426">
    <property type="entry name" value="TonB-dep_rcpt-like"/>
</dbReference>
<proteinExistence type="inferred from homology"/>
<dbReference type="PROSITE" id="PS52016">
    <property type="entry name" value="TONB_DEPENDENT_REC_3"/>
    <property type="match status" value="1"/>
</dbReference>
<protein>
    <recommendedName>
        <fullName evidence="5">TonB-dependent receptor</fullName>
    </recommendedName>
</protein>
<evidence type="ECO:0000313" key="3">
    <source>
        <dbReference type="EMBL" id="GFZ77035.1"/>
    </source>
</evidence>
<dbReference type="Proteomes" id="UP000627715">
    <property type="component" value="Unassembled WGS sequence"/>
</dbReference>
<evidence type="ECO:0000256" key="1">
    <source>
        <dbReference type="PROSITE-ProRule" id="PRU01360"/>
    </source>
</evidence>
<comment type="subcellular location">
    <subcellularLocation>
        <location evidence="1">Cell outer membrane</location>
        <topology evidence="1">Multi-pass membrane protein</topology>
    </subcellularLocation>
</comment>